<evidence type="ECO:0000313" key="1">
    <source>
        <dbReference type="EMBL" id="KIK24565.1"/>
    </source>
</evidence>
<gene>
    <name evidence="1" type="ORF">PISMIDRAFT_678180</name>
</gene>
<sequence>MAPICSCDYAPTLTLSREALWRRSLHWLALNHDEKNQIHWPGLLLNASAGGGSCENMPAWIRKLTQTSLAGPLLRPKAQGSLSGNYSRISIDELDPCPEGACHVRLSQNKKKLNMSQSFRRPFGLSESLWISPFYPIPVQSANTGL</sequence>
<keyword evidence="2" id="KW-1185">Reference proteome</keyword>
<feature type="non-terminal residue" evidence="1">
    <location>
        <position position="1"/>
    </location>
</feature>
<organism evidence="1 2">
    <name type="scientific">Pisolithus microcarpus 441</name>
    <dbReference type="NCBI Taxonomy" id="765257"/>
    <lineage>
        <taxon>Eukaryota</taxon>
        <taxon>Fungi</taxon>
        <taxon>Dikarya</taxon>
        <taxon>Basidiomycota</taxon>
        <taxon>Agaricomycotina</taxon>
        <taxon>Agaricomycetes</taxon>
        <taxon>Agaricomycetidae</taxon>
        <taxon>Boletales</taxon>
        <taxon>Sclerodermatineae</taxon>
        <taxon>Pisolithaceae</taxon>
        <taxon>Pisolithus</taxon>
    </lineage>
</organism>
<reference evidence="2" key="2">
    <citation type="submission" date="2015-01" db="EMBL/GenBank/DDBJ databases">
        <title>Evolutionary Origins and Diversification of the Mycorrhizal Mutualists.</title>
        <authorList>
            <consortium name="DOE Joint Genome Institute"/>
            <consortium name="Mycorrhizal Genomics Consortium"/>
            <person name="Kohler A."/>
            <person name="Kuo A."/>
            <person name="Nagy L.G."/>
            <person name="Floudas D."/>
            <person name="Copeland A."/>
            <person name="Barry K.W."/>
            <person name="Cichocki N."/>
            <person name="Veneault-Fourrey C."/>
            <person name="LaButti K."/>
            <person name="Lindquist E.A."/>
            <person name="Lipzen A."/>
            <person name="Lundell T."/>
            <person name="Morin E."/>
            <person name="Murat C."/>
            <person name="Riley R."/>
            <person name="Ohm R."/>
            <person name="Sun H."/>
            <person name="Tunlid A."/>
            <person name="Henrissat B."/>
            <person name="Grigoriev I.V."/>
            <person name="Hibbett D.S."/>
            <person name="Martin F."/>
        </authorList>
    </citation>
    <scope>NUCLEOTIDE SEQUENCE [LARGE SCALE GENOMIC DNA]</scope>
    <source>
        <strain evidence="2">441</strain>
    </source>
</reference>
<dbReference type="Proteomes" id="UP000054018">
    <property type="component" value="Unassembled WGS sequence"/>
</dbReference>
<dbReference type="AlphaFoldDB" id="A0A0C9YHT2"/>
<evidence type="ECO:0000313" key="2">
    <source>
        <dbReference type="Proteomes" id="UP000054018"/>
    </source>
</evidence>
<proteinExistence type="predicted"/>
<reference evidence="1 2" key="1">
    <citation type="submission" date="2014-04" db="EMBL/GenBank/DDBJ databases">
        <authorList>
            <consortium name="DOE Joint Genome Institute"/>
            <person name="Kuo A."/>
            <person name="Kohler A."/>
            <person name="Costa M.D."/>
            <person name="Nagy L.G."/>
            <person name="Floudas D."/>
            <person name="Copeland A."/>
            <person name="Barry K.W."/>
            <person name="Cichocki N."/>
            <person name="Veneault-Fourrey C."/>
            <person name="LaButti K."/>
            <person name="Lindquist E.A."/>
            <person name="Lipzen A."/>
            <person name="Lundell T."/>
            <person name="Morin E."/>
            <person name="Murat C."/>
            <person name="Sun H."/>
            <person name="Tunlid A."/>
            <person name="Henrissat B."/>
            <person name="Grigoriev I.V."/>
            <person name="Hibbett D.S."/>
            <person name="Martin F."/>
            <person name="Nordberg H.P."/>
            <person name="Cantor M.N."/>
            <person name="Hua S.X."/>
        </authorList>
    </citation>
    <scope>NUCLEOTIDE SEQUENCE [LARGE SCALE GENOMIC DNA]</scope>
    <source>
        <strain evidence="1 2">441</strain>
    </source>
</reference>
<protein>
    <submittedName>
        <fullName evidence="1">Uncharacterized protein</fullName>
    </submittedName>
</protein>
<dbReference type="HOGENOM" id="CLU_1781936_0_0_1"/>
<accession>A0A0C9YHT2</accession>
<dbReference type="EMBL" id="KN833715">
    <property type="protein sequence ID" value="KIK24565.1"/>
    <property type="molecule type" value="Genomic_DNA"/>
</dbReference>
<name>A0A0C9YHT2_9AGAM</name>